<accession>A0ABR9V131</accession>
<feature type="signal peptide" evidence="1">
    <location>
        <begin position="1"/>
        <end position="21"/>
    </location>
</feature>
<keyword evidence="1" id="KW-0732">Signal</keyword>
<organism evidence="2 3">
    <name type="scientific">Cyanobacterium stanieri LEGE 03274</name>
    <dbReference type="NCBI Taxonomy" id="1828756"/>
    <lineage>
        <taxon>Bacteria</taxon>
        <taxon>Bacillati</taxon>
        <taxon>Cyanobacteriota</taxon>
        <taxon>Cyanophyceae</taxon>
        <taxon>Oscillatoriophycideae</taxon>
        <taxon>Chroococcales</taxon>
        <taxon>Geminocystaceae</taxon>
        <taxon>Cyanobacterium</taxon>
    </lineage>
</organism>
<gene>
    <name evidence="2" type="ORF">IQ215_01010</name>
</gene>
<evidence type="ECO:0000313" key="3">
    <source>
        <dbReference type="Proteomes" id="UP000654604"/>
    </source>
</evidence>
<reference evidence="2 3" key="1">
    <citation type="submission" date="2020-10" db="EMBL/GenBank/DDBJ databases">
        <authorList>
            <person name="Castelo-Branco R."/>
            <person name="Eusebio N."/>
            <person name="Adriana R."/>
            <person name="Vieira A."/>
            <person name="Brugerolle De Fraissinette N."/>
            <person name="Rezende De Castro R."/>
            <person name="Schneider M.P."/>
            <person name="Vasconcelos V."/>
            <person name="Leao P.N."/>
        </authorList>
    </citation>
    <scope>NUCLEOTIDE SEQUENCE [LARGE SCALE GENOMIC DNA]</scope>
    <source>
        <strain evidence="2 3">LEGE 03274</strain>
    </source>
</reference>
<feature type="chain" id="PRO_5046542093" evidence="1">
    <location>
        <begin position="22"/>
        <end position="251"/>
    </location>
</feature>
<evidence type="ECO:0000256" key="1">
    <source>
        <dbReference type="SAM" id="SignalP"/>
    </source>
</evidence>
<proteinExistence type="predicted"/>
<keyword evidence="3" id="KW-1185">Reference proteome</keyword>
<dbReference type="EMBL" id="JADEWC010000002">
    <property type="protein sequence ID" value="MBE9221266.1"/>
    <property type="molecule type" value="Genomic_DNA"/>
</dbReference>
<sequence length="251" mass="28790">MYKAILNLLLISLNVSGIVHIQQNSISQNQAEETYYQQEDNARITYMQLFQKTSLLGFDNLMTSWTFLDFIQYYGDAPARDVTGYDLSPLYFETIVKRDPKFISAYPFLEPATTIFALQPDKSNQIIAQGLENLSPSIPYTPEILIMKATNEILFLADIAEATKTYRQALQWAREDTNNIYSNDQIQRLQQTIKFLESNPDPSLVTASSWAGLLMRAKDEKTQQRILDYLDELGAEVTLTENRVSVKMKEE</sequence>
<protein>
    <submittedName>
        <fullName evidence="2">Uncharacterized protein</fullName>
    </submittedName>
</protein>
<comment type="caution">
    <text evidence="2">The sequence shown here is derived from an EMBL/GenBank/DDBJ whole genome shotgun (WGS) entry which is preliminary data.</text>
</comment>
<name>A0ABR9V131_9CHRO</name>
<dbReference type="Proteomes" id="UP000654604">
    <property type="component" value="Unassembled WGS sequence"/>
</dbReference>
<dbReference type="RefSeq" id="WP_193799465.1">
    <property type="nucleotide sequence ID" value="NZ_JADEWC010000002.1"/>
</dbReference>
<evidence type="ECO:0000313" key="2">
    <source>
        <dbReference type="EMBL" id="MBE9221266.1"/>
    </source>
</evidence>